<dbReference type="SUPFAM" id="SSF57756">
    <property type="entry name" value="Retrovirus zinc finger-like domains"/>
    <property type="match status" value="1"/>
</dbReference>
<accession>A0AAN6SZC3</accession>
<evidence type="ECO:0000256" key="1">
    <source>
        <dbReference type="SAM" id="MobiDB-lite"/>
    </source>
</evidence>
<comment type="caution">
    <text evidence="2">The sequence shown here is derived from an EMBL/GenBank/DDBJ whole genome shotgun (WGS) entry which is preliminary data.</text>
</comment>
<dbReference type="Gene3D" id="4.10.60.10">
    <property type="entry name" value="Zinc finger, CCHC-type"/>
    <property type="match status" value="1"/>
</dbReference>
<sequence>MVKDKANYEQFRTVLASTMGLASPVASKGPVCANPVCGSFGHTLAVCPIPTDPEHGDISGCFFCNVVEHDADDCPMMEWVSPATLVTHLITNRAGMPPWNTRIDWVALALSEWDLVCFTMLPLTRAFVKKVYIPGRRWKEVDGVSPITDPAFKNADRKLLKDLARKPTKPKPGDSRSSRRPLMEASLDMCYCRNKCHDDAEHTVFKNEAVQKFIPNMSVDEETYQRLMAAYEREVASNQLQVPKKVPKNVTKERKGRRAMKKEAMAAAAAAGEGQEAVTAGPSVPKSTTTAMAESIDHAERDDSSEDEDGQDVPVSQSLLDLADAVDEVIKNIQKVVKS</sequence>
<dbReference type="EMBL" id="MU863660">
    <property type="protein sequence ID" value="KAK4098354.1"/>
    <property type="molecule type" value="Genomic_DNA"/>
</dbReference>
<organism evidence="2 3">
    <name type="scientific">Parathielavia hyrcaniae</name>
    <dbReference type="NCBI Taxonomy" id="113614"/>
    <lineage>
        <taxon>Eukaryota</taxon>
        <taxon>Fungi</taxon>
        <taxon>Dikarya</taxon>
        <taxon>Ascomycota</taxon>
        <taxon>Pezizomycotina</taxon>
        <taxon>Sordariomycetes</taxon>
        <taxon>Sordariomycetidae</taxon>
        <taxon>Sordariales</taxon>
        <taxon>Chaetomiaceae</taxon>
        <taxon>Parathielavia</taxon>
    </lineage>
</organism>
<name>A0AAN6SZC3_9PEZI</name>
<dbReference type="InterPro" id="IPR036875">
    <property type="entry name" value="Znf_CCHC_sf"/>
</dbReference>
<gene>
    <name evidence="2" type="ORF">N658DRAFT_477410</name>
</gene>
<reference evidence="2" key="1">
    <citation type="journal article" date="2023" name="Mol. Phylogenet. Evol.">
        <title>Genome-scale phylogeny and comparative genomics of the fungal order Sordariales.</title>
        <authorList>
            <person name="Hensen N."/>
            <person name="Bonometti L."/>
            <person name="Westerberg I."/>
            <person name="Brannstrom I.O."/>
            <person name="Guillou S."/>
            <person name="Cros-Aarteil S."/>
            <person name="Calhoun S."/>
            <person name="Haridas S."/>
            <person name="Kuo A."/>
            <person name="Mondo S."/>
            <person name="Pangilinan J."/>
            <person name="Riley R."/>
            <person name="LaButti K."/>
            <person name="Andreopoulos B."/>
            <person name="Lipzen A."/>
            <person name="Chen C."/>
            <person name="Yan M."/>
            <person name="Daum C."/>
            <person name="Ng V."/>
            <person name="Clum A."/>
            <person name="Steindorff A."/>
            <person name="Ohm R.A."/>
            <person name="Martin F."/>
            <person name="Silar P."/>
            <person name="Natvig D.O."/>
            <person name="Lalanne C."/>
            <person name="Gautier V."/>
            <person name="Ament-Velasquez S.L."/>
            <person name="Kruys A."/>
            <person name="Hutchinson M.I."/>
            <person name="Powell A.J."/>
            <person name="Barry K."/>
            <person name="Miller A.N."/>
            <person name="Grigoriev I.V."/>
            <person name="Debuchy R."/>
            <person name="Gladieux P."/>
            <person name="Hiltunen Thoren M."/>
            <person name="Johannesson H."/>
        </authorList>
    </citation>
    <scope>NUCLEOTIDE SEQUENCE</scope>
    <source>
        <strain evidence="2">CBS 757.83</strain>
    </source>
</reference>
<evidence type="ECO:0000313" key="2">
    <source>
        <dbReference type="EMBL" id="KAK4098354.1"/>
    </source>
</evidence>
<feature type="compositionally biased region" description="Basic and acidic residues" evidence="1">
    <location>
        <begin position="160"/>
        <end position="177"/>
    </location>
</feature>
<evidence type="ECO:0000313" key="3">
    <source>
        <dbReference type="Proteomes" id="UP001305647"/>
    </source>
</evidence>
<dbReference type="Proteomes" id="UP001305647">
    <property type="component" value="Unassembled WGS sequence"/>
</dbReference>
<keyword evidence="3" id="KW-1185">Reference proteome</keyword>
<dbReference type="GO" id="GO:0008270">
    <property type="term" value="F:zinc ion binding"/>
    <property type="evidence" value="ECO:0007669"/>
    <property type="project" value="InterPro"/>
</dbReference>
<feature type="region of interest" description="Disordered" evidence="1">
    <location>
        <begin position="160"/>
        <end position="180"/>
    </location>
</feature>
<dbReference type="GO" id="GO:0003676">
    <property type="term" value="F:nucleic acid binding"/>
    <property type="evidence" value="ECO:0007669"/>
    <property type="project" value="InterPro"/>
</dbReference>
<reference evidence="2" key="2">
    <citation type="submission" date="2023-05" db="EMBL/GenBank/DDBJ databases">
        <authorList>
            <consortium name="Lawrence Berkeley National Laboratory"/>
            <person name="Steindorff A."/>
            <person name="Hensen N."/>
            <person name="Bonometti L."/>
            <person name="Westerberg I."/>
            <person name="Brannstrom I.O."/>
            <person name="Guillou S."/>
            <person name="Cros-Aarteil S."/>
            <person name="Calhoun S."/>
            <person name="Haridas S."/>
            <person name="Kuo A."/>
            <person name="Mondo S."/>
            <person name="Pangilinan J."/>
            <person name="Riley R."/>
            <person name="Labutti K."/>
            <person name="Andreopoulos B."/>
            <person name="Lipzen A."/>
            <person name="Chen C."/>
            <person name="Yanf M."/>
            <person name="Daum C."/>
            <person name="Ng V."/>
            <person name="Clum A."/>
            <person name="Ohm R."/>
            <person name="Martin F."/>
            <person name="Silar P."/>
            <person name="Natvig D."/>
            <person name="Lalanne C."/>
            <person name="Gautier V."/>
            <person name="Ament-Velasquez S.L."/>
            <person name="Kruys A."/>
            <person name="Hutchinson M.I."/>
            <person name="Powell A.J."/>
            <person name="Barry K."/>
            <person name="Miller A.N."/>
            <person name="Grigoriev I.V."/>
            <person name="Debuchy R."/>
            <person name="Gladieux P."/>
            <person name="Thoren M.H."/>
            <person name="Johannesson H."/>
        </authorList>
    </citation>
    <scope>NUCLEOTIDE SEQUENCE</scope>
    <source>
        <strain evidence="2">CBS 757.83</strain>
    </source>
</reference>
<dbReference type="AlphaFoldDB" id="A0AAN6SZC3"/>
<proteinExistence type="predicted"/>
<protein>
    <submittedName>
        <fullName evidence="2">Uncharacterized protein</fullName>
    </submittedName>
</protein>
<feature type="region of interest" description="Disordered" evidence="1">
    <location>
        <begin position="268"/>
        <end position="319"/>
    </location>
</feature>